<evidence type="ECO:0000313" key="2">
    <source>
        <dbReference type="EMBL" id="AWX46102.1"/>
    </source>
</evidence>
<protein>
    <submittedName>
        <fullName evidence="2">Demethylmenaquinone methyltransferase</fullName>
        <ecNumber evidence="2">2.1.1.163</ecNumber>
        <ecNumber evidence="2">2.1.1.201</ecNumber>
    </submittedName>
</protein>
<keyword evidence="3" id="KW-1185">Reference proteome</keyword>
<evidence type="ECO:0000259" key="1">
    <source>
        <dbReference type="Pfam" id="PF13847"/>
    </source>
</evidence>
<dbReference type="GO" id="GO:0032259">
    <property type="term" value="P:methylation"/>
    <property type="evidence" value="ECO:0007669"/>
    <property type="project" value="UniProtKB-KW"/>
</dbReference>
<dbReference type="Proteomes" id="UP000248536">
    <property type="component" value="Chromosome"/>
</dbReference>
<dbReference type="OrthoDB" id="9784101at2"/>
<sequence length="217" mass="24728">MNSANNILIVLLFSVIGMQSQYTESDWAERDEWMKTTTLLKMGDVSFGDVVADIGCHEGYLSTRLSSLVGHNGKVYAIDVREDRLEKLRANAKKRNISNIITILGDYDNPKLPTGSLDAVFIIDTYHEMDSYVKILEHVKNALKPNGKLMVLEKLKDKIKGKTRKEQVAAHSLSIDYVRKELKQAGFSIISEINDHGKWEKEQDKQMWMILAEKNKI</sequence>
<dbReference type="PANTHER" id="PTHR43861">
    <property type="entry name" value="TRANS-ACONITATE 2-METHYLTRANSFERASE-RELATED"/>
    <property type="match status" value="1"/>
</dbReference>
<reference evidence="2 3" key="1">
    <citation type="submission" date="2018-06" db="EMBL/GenBank/DDBJ databases">
        <title>Spongiibacterium sp. HME9304 Genome sequencing and assembly.</title>
        <authorList>
            <person name="Kang H."/>
            <person name="Kim H."/>
            <person name="Joh K."/>
        </authorList>
    </citation>
    <scope>NUCLEOTIDE SEQUENCE [LARGE SCALE GENOMIC DNA]</scope>
    <source>
        <strain evidence="2 3">HME9304</strain>
    </source>
</reference>
<dbReference type="RefSeq" id="WP_112379419.1">
    <property type="nucleotide sequence ID" value="NZ_CP030104.1"/>
</dbReference>
<feature type="domain" description="Methyltransferase" evidence="1">
    <location>
        <begin position="49"/>
        <end position="185"/>
    </location>
</feature>
<accession>A0A2Z4LWC9</accession>
<dbReference type="SUPFAM" id="SSF53335">
    <property type="entry name" value="S-adenosyl-L-methionine-dependent methyltransferases"/>
    <property type="match status" value="1"/>
</dbReference>
<dbReference type="Gene3D" id="3.40.50.150">
    <property type="entry name" value="Vaccinia Virus protein VP39"/>
    <property type="match status" value="1"/>
</dbReference>
<organism evidence="2 3">
    <name type="scientific">Flagellimonas maritima</name>
    <dbReference type="NCBI Taxonomy" id="1383885"/>
    <lineage>
        <taxon>Bacteria</taxon>
        <taxon>Pseudomonadati</taxon>
        <taxon>Bacteroidota</taxon>
        <taxon>Flavobacteriia</taxon>
        <taxon>Flavobacteriales</taxon>
        <taxon>Flavobacteriaceae</taxon>
        <taxon>Flagellimonas</taxon>
    </lineage>
</organism>
<dbReference type="EC" id="2.1.1.201" evidence="2"/>
<dbReference type="InterPro" id="IPR029063">
    <property type="entry name" value="SAM-dependent_MTases_sf"/>
</dbReference>
<dbReference type="KEGG" id="spon:HME9304_03134"/>
<evidence type="ECO:0000313" key="3">
    <source>
        <dbReference type="Proteomes" id="UP000248536"/>
    </source>
</evidence>
<dbReference type="CDD" id="cd02440">
    <property type="entry name" value="AdoMet_MTases"/>
    <property type="match status" value="1"/>
</dbReference>
<name>A0A2Z4LWC9_9FLAO</name>
<dbReference type="EMBL" id="CP030104">
    <property type="protein sequence ID" value="AWX46102.1"/>
    <property type="molecule type" value="Genomic_DNA"/>
</dbReference>
<proteinExistence type="predicted"/>
<dbReference type="EC" id="2.1.1.163" evidence="2"/>
<gene>
    <name evidence="2" type="ORF">HME9304_03134</name>
</gene>
<dbReference type="GO" id="GO:0043770">
    <property type="term" value="F:demethylmenaquinone methyltransferase activity"/>
    <property type="evidence" value="ECO:0007669"/>
    <property type="project" value="UniProtKB-EC"/>
</dbReference>
<dbReference type="AlphaFoldDB" id="A0A2Z4LWC9"/>
<keyword evidence="2" id="KW-0808">Transferase</keyword>
<dbReference type="GO" id="GO:0008425">
    <property type="term" value="F:2-methoxy-6-polyprenyl-1,4-benzoquinol methyltransferase activity"/>
    <property type="evidence" value="ECO:0007669"/>
    <property type="project" value="UniProtKB-EC"/>
</dbReference>
<keyword evidence="2" id="KW-0489">Methyltransferase</keyword>
<dbReference type="Pfam" id="PF13847">
    <property type="entry name" value="Methyltransf_31"/>
    <property type="match status" value="1"/>
</dbReference>
<dbReference type="InterPro" id="IPR025714">
    <property type="entry name" value="Methyltranfer_dom"/>
</dbReference>